<gene>
    <name evidence="1" type="ORF">DES37_12042</name>
</gene>
<proteinExistence type="predicted"/>
<dbReference type="Gene3D" id="3.30.1490.300">
    <property type="match status" value="1"/>
</dbReference>
<dbReference type="RefSeq" id="WP_110027991.1">
    <property type="nucleotide sequence ID" value="NZ_QGTS01000020.1"/>
</dbReference>
<evidence type="ECO:0000313" key="1">
    <source>
        <dbReference type="EMBL" id="PWW02340.1"/>
    </source>
</evidence>
<accession>A0A317PRX8</accession>
<name>A0A317PRX8_9ENTR</name>
<dbReference type="OrthoDB" id="6447548at2"/>
<reference evidence="1 2" key="1">
    <citation type="submission" date="2018-05" db="EMBL/GenBank/DDBJ databases">
        <title>Genomic Encyclopedia of Type Strains, Phase IV (KMG-IV): sequencing the most valuable type-strain genomes for metagenomic binning, comparative biology and taxonomic classification.</title>
        <authorList>
            <person name="Goeker M."/>
        </authorList>
    </citation>
    <scope>NUCLEOTIDE SEQUENCE [LARGE SCALE GENOMIC DNA]</scope>
    <source>
        <strain evidence="1 2">DSM 19579</strain>
    </source>
</reference>
<dbReference type="Gene3D" id="3.30.420.40">
    <property type="match status" value="1"/>
</dbReference>
<sequence>MRPAAQWQVGVDIQRDSLRAVAVQHRRYGWQLRGWWEWPMSHHSPADTQLPPQADVVSALGELRRSLPAGYRIRVGIPAGRTLQQQLVLPAMAMTESDTCRYIGQMAAQQLDMPASQLCWDYVASAGSKHVSVVTAPADEVARLQEYFTQSQCHLSAITPDALALAPYQAQEGDNAWVIYRSQQDWLWYGPQQWGSTRFSDVAGVPGLLARLGCEAEHIHFCGPHEVRTEPSQEWLDPYHVLHLVAPPLPENIGPFVIALGLALGRYPA</sequence>
<dbReference type="Proteomes" id="UP000246744">
    <property type="component" value="Unassembled WGS sequence"/>
</dbReference>
<dbReference type="EMBL" id="QGTS01000020">
    <property type="protein sequence ID" value="PWW02340.1"/>
    <property type="molecule type" value="Genomic_DNA"/>
</dbReference>
<dbReference type="InterPro" id="IPR043129">
    <property type="entry name" value="ATPase_NBD"/>
</dbReference>
<dbReference type="SUPFAM" id="SSF53067">
    <property type="entry name" value="Actin-like ATPase domain"/>
    <property type="match status" value="1"/>
</dbReference>
<organism evidence="1 2">
    <name type="scientific">Mangrovibacter plantisponsor</name>
    <dbReference type="NCBI Taxonomy" id="451513"/>
    <lineage>
        <taxon>Bacteria</taxon>
        <taxon>Pseudomonadati</taxon>
        <taxon>Pseudomonadota</taxon>
        <taxon>Gammaproteobacteria</taxon>
        <taxon>Enterobacterales</taxon>
        <taxon>Enterobacteriaceae</taxon>
        <taxon>Mangrovibacter</taxon>
    </lineage>
</organism>
<keyword evidence="2" id="KW-1185">Reference proteome</keyword>
<evidence type="ECO:0000313" key="2">
    <source>
        <dbReference type="Proteomes" id="UP000246744"/>
    </source>
</evidence>
<protein>
    <submittedName>
        <fullName evidence="1">Pilus assembly protein HofM</fullName>
    </submittedName>
</protein>
<dbReference type="AlphaFoldDB" id="A0A317PRX8"/>
<comment type="caution">
    <text evidence="1">The sequence shown here is derived from an EMBL/GenBank/DDBJ whole genome shotgun (WGS) entry which is preliminary data.</text>
</comment>